<evidence type="ECO:0000259" key="3">
    <source>
        <dbReference type="Pfam" id="PF02275"/>
    </source>
</evidence>
<dbReference type="Gene3D" id="3.60.60.10">
    <property type="entry name" value="Penicillin V Acylase, Chain A"/>
    <property type="match status" value="1"/>
</dbReference>
<feature type="domain" description="Choloylglycine hydrolase/NAAA C-terminal" evidence="3">
    <location>
        <begin position="2"/>
        <end position="312"/>
    </location>
</feature>
<dbReference type="PANTHER" id="PTHR35527">
    <property type="entry name" value="CHOLOYLGLYCINE HYDROLASE"/>
    <property type="match status" value="1"/>
</dbReference>
<name>A0A269YHZ9_9LACO</name>
<comment type="caution">
    <text evidence="4">The sequence shown here is derived from an EMBL/GenBank/DDBJ whole genome shotgun (WGS) entry which is preliminary data.</text>
</comment>
<evidence type="ECO:0000313" key="4">
    <source>
        <dbReference type="EMBL" id="PAK85184.1"/>
    </source>
</evidence>
<evidence type="ECO:0000256" key="2">
    <source>
        <dbReference type="ARBA" id="ARBA00022801"/>
    </source>
</evidence>
<sequence length="329" mass="36789">MCTSVTFLSETGDNFLARTMDFAFELDGRPVVIPRKHHFASDATEEGYDTTYGFVGAGRNLGDYILVDGVNENGLSAAALYFSGEATYAKLPKTNRINLAPHEVLNWLLGNASDCEDLARKVDQLNIIDAPVKLLGKTTPLHWIVADRSGACYVLEMLSDGIHYQKNPVGVMTNSPDFGWHLKNLSNYTELKPTPHPARSYNGYEITSFGPGSGALGMPGDYTSVSRFIRTVFMREYADQVPTDQTVNELSHILNSVEIPKGVKLKQDGSEDYTQSQYRGYMDMQNCAYYMQPYDNQTIYKVSLSEALLNKKAPSEFPIQHQQTYETLR</sequence>
<dbReference type="InterPro" id="IPR029055">
    <property type="entry name" value="Ntn_hydrolases_N"/>
</dbReference>
<reference evidence="4 5" key="1">
    <citation type="submission" date="2017-04" db="EMBL/GenBank/DDBJ databases">
        <title>Kefir bacterial isolates.</title>
        <authorList>
            <person name="Kim Y."/>
            <person name="Blasche S."/>
            <person name="Patil K.R."/>
        </authorList>
    </citation>
    <scope>NUCLEOTIDE SEQUENCE [LARGE SCALE GENOMIC DNA]</scope>
    <source>
        <strain evidence="4 5">OG2</strain>
    </source>
</reference>
<proteinExistence type="inferred from homology"/>
<accession>A0A269YHZ9</accession>
<dbReference type="EMBL" id="NCXI01000020">
    <property type="protein sequence ID" value="PAK85184.1"/>
    <property type="molecule type" value="Genomic_DNA"/>
</dbReference>
<dbReference type="SUPFAM" id="SSF56235">
    <property type="entry name" value="N-terminal nucleophile aminohydrolases (Ntn hydrolases)"/>
    <property type="match status" value="1"/>
</dbReference>
<dbReference type="PANTHER" id="PTHR35527:SF2">
    <property type="entry name" value="HYDROLASE"/>
    <property type="match status" value="1"/>
</dbReference>
<protein>
    <submittedName>
        <fullName evidence="4">Penicillin acylase</fullName>
    </submittedName>
</protein>
<organism evidence="4 5">
    <name type="scientific">Lentilactobacillus parakefiri</name>
    <dbReference type="NCBI Taxonomy" id="152332"/>
    <lineage>
        <taxon>Bacteria</taxon>
        <taxon>Bacillati</taxon>
        <taxon>Bacillota</taxon>
        <taxon>Bacilli</taxon>
        <taxon>Lactobacillales</taxon>
        <taxon>Lactobacillaceae</taxon>
        <taxon>Lentilactobacillus</taxon>
    </lineage>
</organism>
<dbReference type="AlphaFoldDB" id="A0A269YHZ9"/>
<evidence type="ECO:0000313" key="5">
    <source>
        <dbReference type="Proteomes" id="UP000216802"/>
    </source>
</evidence>
<evidence type="ECO:0000256" key="1">
    <source>
        <dbReference type="ARBA" id="ARBA00006625"/>
    </source>
</evidence>
<dbReference type="CDD" id="cd00542">
    <property type="entry name" value="Ntn_PVA"/>
    <property type="match status" value="1"/>
</dbReference>
<dbReference type="InterPro" id="IPR052193">
    <property type="entry name" value="Peptidase_C59"/>
</dbReference>
<dbReference type="InterPro" id="IPR029132">
    <property type="entry name" value="CBAH/NAAA_C"/>
</dbReference>
<dbReference type="GO" id="GO:0016787">
    <property type="term" value="F:hydrolase activity"/>
    <property type="evidence" value="ECO:0007669"/>
    <property type="project" value="UniProtKB-KW"/>
</dbReference>
<gene>
    <name evidence="4" type="ORF">B8W98_04195</name>
</gene>
<dbReference type="Proteomes" id="UP000216802">
    <property type="component" value="Unassembled WGS sequence"/>
</dbReference>
<keyword evidence="2" id="KW-0378">Hydrolase</keyword>
<comment type="similarity">
    <text evidence="1">Belongs to the peptidase C59 family.</text>
</comment>
<dbReference type="Pfam" id="PF02275">
    <property type="entry name" value="CBAH"/>
    <property type="match status" value="1"/>
</dbReference>
<dbReference type="RefSeq" id="WP_095354469.1">
    <property type="nucleotide sequence ID" value="NZ_NCXI01000020.1"/>
</dbReference>